<accession>A0A840QEZ0</accession>
<proteinExistence type="predicted"/>
<reference evidence="7 8" key="1">
    <citation type="submission" date="2020-08" db="EMBL/GenBank/DDBJ databases">
        <title>Sequencing the genomes of 1000 actinobacteria strains.</title>
        <authorList>
            <person name="Klenk H.-P."/>
        </authorList>
    </citation>
    <scope>NUCLEOTIDE SEQUENCE [LARGE SCALE GENOMIC DNA]</scope>
    <source>
        <strain evidence="7 8">DSM 45584</strain>
    </source>
</reference>
<dbReference type="PANTHER" id="PTHR39087">
    <property type="entry name" value="UPF0104 MEMBRANE PROTEIN MJ1595"/>
    <property type="match status" value="1"/>
</dbReference>
<dbReference type="InterPro" id="IPR022791">
    <property type="entry name" value="L-PG_synthase/AglD"/>
</dbReference>
<protein>
    <recommendedName>
        <fullName evidence="9">Flippase-like domain-containing protein</fullName>
    </recommendedName>
</protein>
<dbReference type="AlphaFoldDB" id="A0A840QEZ0"/>
<keyword evidence="3 6" id="KW-0812">Transmembrane</keyword>
<evidence type="ECO:0008006" key="9">
    <source>
        <dbReference type="Google" id="ProtNLM"/>
    </source>
</evidence>
<sequence length="307" mass="33251">MVATVAALWWFLHGLDLQALADTFQRAELWPLLVGVLLNFLGHLVRAQAWQVMLGPRHPIPYPRLLRYELAAQAASAISPARAGEVLRFWLLKQDDVPAGVTGALIVLKKVLGGVGLVILAVSAPWFLPGLPGWMTGFVTAFTAFMFLQLVVLLVVAHRAGKARLPKYLRSVVAGMYFLRDRKRMPFALGLMLIGEMTDAAAVAVVLLALNLHLPVAATLLTLFLIDFSNMLPVAPGHVGTFEVGALYAMDLMHVSRDSALAFALLFHAQQVLPQIVTGLPLELKLLASRRAGSALDAPSAESATRD</sequence>
<evidence type="ECO:0000256" key="3">
    <source>
        <dbReference type="ARBA" id="ARBA00022692"/>
    </source>
</evidence>
<keyword evidence="5 6" id="KW-0472">Membrane</keyword>
<name>A0A840QEZ0_9PSEU</name>
<comment type="subcellular location">
    <subcellularLocation>
        <location evidence="1">Cell membrane</location>
        <topology evidence="1">Multi-pass membrane protein</topology>
    </subcellularLocation>
</comment>
<dbReference type="EMBL" id="JACHIW010000001">
    <property type="protein sequence ID" value="MBB5155623.1"/>
    <property type="molecule type" value="Genomic_DNA"/>
</dbReference>
<dbReference type="PANTHER" id="PTHR39087:SF2">
    <property type="entry name" value="UPF0104 MEMBRANE PROTEIN MJ1595"/>
    <property type="match status" value="1"/>
</dbReference>
<dbReference type="Proteomes" id="UP000584374">
    <property type="component" value="Unassembled WGS sequence"/>
</dbReference>
<dbReference type="GO" id="GO:0005886">
    <property type="term" value="C:plasma membrane"/>
    <property type="evidence" value="ECO:0007669"/>
    <property type="project" value="UniProtKB-SubCell"/>
</dbReference>
<keyword evidence="2" id="KW-1003">Cell membrane</keyword>
<gene>
    <name evidence="7" type="ORF">BJ970_003157</name>
</gene>
<keyword evidence="8" id="KW-1185">Reference proteome</keyword>
<evidence type="ECO:0000256" key="2">
    <source>
        <dbReference type="ARBA" id="ARBA00022475"/>
    </source>
</evidence>
<feature type="transmembrane region" description="Helical" evidence="6">
    <location>
        <begin position="187"/>
        <end position="210"/>
    </location>
</feature>
<evidence type="ECO:0000256" key="5">
    <source>
        <dbReference type="ARBA" id="ARBA00023136"/>
    </source>
</evidence>
<evidence type="ECO:0000313" key="7">
    <source>
        <dbReference type="EMBL" id="MBB5155623.1"/>
    </source>
</evidence>
<dbReference type="RefSeq" id="WP_221467180.1">
    <property type="nucleotide sequence ID" value="NZ_JACHIW010000001.1"/>
</dbReference>
<evidence type="ECO:0000313" key="8">
    <source>
        <dbReference type="Proteomes" id="UP000584374"/>
    </source>
</evidence>
<comment type="caution">
    <text evidence="7">The sequence shown here is derived from an EMBL/GenBank/DDBJ whole genome shotgun (WGS) entry which is preliminary data.</text>
</comment>
<organism evidence="7 8">
    <name type="scientific">Saccharopolyspora phatthalungensis</name>
    <dbReference type="NCBI Taxonomy" id="664693"/>
    <lineage>
        <taxon>Bacteria</taxon>
        <taxon>Bacillati</taxon>
        <taxon>Actinomycetota</taxon>
        <taxon>Actinomycetes</taxon>
        <taxon>Pseudonocardiales</taxon>
        <taxon>Pseudonocardiaceae</taxon>
        <taxon>Saccharopolyspora</taxon>
    </lineage>
</organism>
<keyword evidence="4 6" id="KW-1133">Transmembrane helix</keyword>
<evidence type="ECO:0000256" key="1">
    <source>
        <dbReference type="ARBA" id="ARBA00004651"/>
    </source>
</evidence>
<evidence type="ECO:0000256" key="4">
    <source>
        <dbReference type="ARBA" id="ARBA00022989"/>
    </source>
</evidence>
<feature type="transmembrane region" description="Helical" evidence="6">
    <location>
        <begin position="134"/>
        <end position="157"/>
    </location>
</feature>
<dbReference type="Pfam" id="PF03706">
    <property type="entry name" value="LPG_synthase_TM"/>
    <property type="match status" value="1"/>
</dbReference>
<feature type="transmembrane region" description="Helical" evidence="6">
    <location>
        <begin position="111"/>
        <end position="128"/>
    </location>
</feature>
<evidence type="ECO:0000256" key="6">
    <source>
        <dbReference type="SAM" id="Phobius"/>
    </source>
</evidence>